<dbReference type="PANTHER" id="PTHR43017">
    <property type="entry name" value="GALACTOSIDE O-ACETYLTRANSFERASE"/>
    <property type="match status" value="1"/>
</dbReference>
<dbReference type="Proteomes" id="UP000469325">
    <property type="component" value="Unassembled WGS sequence"/>
</dbReference>
<dbReference type="InterPro" id="IPR039369">
    <property type="entry name" value="LacA-like"/>
</dbReference>
<evidence type="ECO:0000256" key="5">
    <source>
        <dbReference type="RuleBase" id="RU367021"/>
    </source>
</evidence>
<keyword evidence="3" id="KW-0677">Repeat</keyword>
<dbReference type="AlphaFoldDB" id="A0A6N7XS96"/>
<protein>
    <recommendedName>
        <fullName evidence="5">Acetyltransferase</fullName>
        <ecNumber evidence="5">2.3.1.-</ecNumber>
    </recommendedName>
</protein>
<dbReference type="Pfam" id="PF00132">
    <property type="entry name" value="Hexapep"/>
    <property type="match status" value="1"/>
</dbReference>
<dbReference type="RefSeq" id="WP_154435633.1">
    <property type="nucleotide sequence ID" value="NZ_VUNC01000006.1"/>
</dbReference>
<dbReference type="EC" id="2.3.1.-" evidence="5"/>
<gene>
    <name evidence="7" type="ORF">FYJ68_07675</name>
</gene>
<dbReference type="EMBL" id="VUNC01000006">
    <property type="protein sequence ID" value="MST72985.1"/>
    <property type="molecule type" value="Genomic_DNA"/>
</dbReference>
<dbReference type="PANTHER" id="PTHR43017:SF1">
    <property type="entry name" value="ACETYLTRANSFERASE YJL218W-RELATED"/>
    <property type="match status" value="1"/>
</dbReference>
<sequence length="200" mass="21698">MYVGADGGGSLSSLVKSILTSTYDPFADQESFARLNECRDLCWRYNNTLPSEMDEKRRLLRQIVGEMDETAVVMGPLQCDYGSNIHLGHRFFANYNTVMLDAAPIVFGDNVLVGPNCCFTTSGHPIDASTRRQNLEYALPITVGSDVWFGAGVTVCPGVTIGSDVVIGAGSVVTHDIPSHVVAVGVPCKPMRQITPEDRR</sequence>
<dbReference type="Gene3D" id="2.160.10.10">
    <property type="entry name" value="Hexapeptide repeat proteins"/>
    <property type="match status" value="1"/>
</dbReference>
<evidence type="ECO:0000256" key="2">
    <source>
        <dbReference type="ARBA" id="ARBA00022679"/>
    </source>
</evidence>
<dbReference type="SMART" id="SM01266">
    <property type="entry name" value="Mac"/>
    <property type="match status" value="1"/>
</dbReference>
<evidence type="ECO:0000256" key="3">
    <source>
        <dbReference type="ARBA" id="ARBA00022737"/>
    </source>
</evidence>
<feature type="domain" description="Maltose/galactoside acetyltransferase" evidence="6">
    <location>
        <begin position="14"/>
        <end position="69"/>
    </location>
</feature>
<keyword evidence="2 5" id="KW-0808">Transferase</keyword>
<organism evidence="7 8">
    <name type="scientific">Olsenella porci</name>
    <dbReference type="NCBI Taxonomy" id="2652279"/>
    <lineage>
        <taxon>Bacteria</taxon>
        <taxon>Bacillati</taxon>
        <taxon>Actinomycetota</taxon>
        <taxon>Coriobacteriia</taxon>
        <taxon>Coriobacteriales</taxon>
        <taxon>Atopobiaceae</taxon>
        <taxon>Olsenella</taxon>
    </lineage>
</organism>
<dbReference type="SUPFAM" id="SSF51161">
    <property type="entry name" value="Trimeric LpxA-like enzymes"/>
    <property type="match status" value="1"/>
</dbReference>
<keyword evidence="8" id="KW-1185">Reference proteome</keyword>
<dbReference type="InterPro" id="IPR011004">
    <property type="entry name" value="Trimer_LpxA-like_sf"/>
</dbReference>
<accession>A0A6N7XS96</accession>
<evidence type="ECO:0000256" key="4">
    <source>
        <dbReference type="ARBA" id="ARBA00023315"/>
    </source>
</evidence>
<evidence type="ECO:0000313" key="7">
    <source>
        <dbReference type="EMBL" id="MST72985.1"/>
    </source>
</evidence>
<evidence type="ECO:0000259" key="6">
    <source>
        <dbReference type="SMART" id="SM01266"/>
    </source>
</evidence>
<dbReference type="FunFam" id="2.160.10.10:FF:000025">
    <property type="entry name" value="Hexapeptide-repeat containing-acetyltransferase"/>
    <property type="match status" value="1"/>
</dbReference>
<dbReference type="Pfam" id="PF12464">
    <property type="entry name" value="Mac"/>
    <property type="match status" value="1"/>
</dbReference>
<keyword evidence="4 5" id="KW-0012">Acyltransferase</keyword>
<dbReference type="GO" id="GO:0008870">
    <property type="term" value="F:galactoside O-acetyltransferase activity"/>
    <property type="evidence" value="ECO:0007669"/>
    <property type="project" value="TreeGrafter"/>
</dbReference>
<comment type="similarity">
    <text evidence="1 5">Belongs to the transferase hexapeptide repeat family.</text>
</comment>
<comment type="caution">
    <text evidence="7">The sequence shown here is derived from an EMBL/GenBank/DDBJ whole genome shotgun (WGS) entry which is preliminary data.</text>
</comment>
<evidence type="ECO:0000313" key="8">
    <source>
        <dbReference type="Proteomes" id="UP000469325"/>
    </source>
</evidence>
<dbReference type="CDD" id="cd03357">
    <property type="entry name" value="LbH_MAT_GAT"/>
    <property type="match status" value="1"/>
</dbReference>
<dbReference type="InterPro" id="IPR001451">
    <property type="entry name" value="Hexapep"/>
</dbReference>
<proteinExistence type="inferred from homology"/>
<name>A0A6N7XS96_9ACTN</name>
<reference evidence="7 8" key="1">
    <citation type="submission" date="2019-08" db="EMBL/GenBank/DDBJ databases">
        <title>In-depth cultivation of the pig gut microbiome towards novel bacterial diversity and tailored functional studies.</title>
        <authorList>
            <person name="Wylensek D."/>
            <person name="Hitch T.C.A."/>
            <person name="Clavel T."/>
        </authorList>
    </citation>
    <scope>NUCLEOTIDE SEQUENCE [LARGE SCALE GENOMIC DNA]</scope>
    <source>
        <strain evidence="7 8">CA-Schmier-601-WT-1</strain>
    </source>
</reference>
<evidence type="ECO:0000256" key="1">
    <source>
        <dbReference type="ARBA" id="ARBA00007274"/>
    </source>
</evidence>
<dbReference type="InterPro" id="IPR024688">
    <property type="entry name" value="Mac_dom"/>
</dbReference>